<reference evidence="1" key="1">
    <citation type="submission" date="2018-06" db="EMBL/GenBank/DDBJ databases">
        <authorList>
            <person name="Zhirakovskaya E."/>
        </authorList>
    </citation>
    <scope>NUCLEOTIDE SEQUENCE</scope>
</reference>
<gene>
    <name evidence="1" type="ORF">MNBD_DELTA04-833</name>
</gene>
<dbReference type="EMBL" id="UOEY01000031">
    <property type="protein sequence ID" value="VAW36855.1"/>
    <property type="molecule type" value="Genomic_DNA"/>
</dbReference>
<feature type="non-terminal residue" evidence="1">
    <location>
        <position position="1"/>
    </location>
</feature>
<evidence type="ECO:0000313" key="1">
    <source>
        <dbReference type="EMBL" id="VAW36855.1"/>
    </source>
</evidence>
<name>A0A3B0V005_9ZZZZ</name>
<accession>A0A3B0V005</accession>
<dbReference type="AlphaFoldDB" id="A0A3B0V005"/>
<protein>
    <submittedName>
        <fullName evidence="1">Uncharacterized protein</fullName>
    </submittedName>
</protein>
<organism evidence="1">
    <name type="scientific">hydrothermal vent metagenome</name>
    <dbReference type="NCBI Taxonomy" id="652676"/>
    <lineage>
        <taxon>unclassified sequences</taxon>
        <taxon>metagenomes</taxon>
        <taxon>ecological metagenomes</taxon>
    </lineage>
</organism>
<proteinExistence type="predicted"/>
<sequence length="87" mass="9434">RAALADGTSTLNKINGLRNQLFALEQGYGQLRNQANQRIGRDIGAAYTGAMGWRPGYCDWHDHDTMYGGMAGGYGPGDGPGGWRCNW</sequence>